<dbReference type="EMBL" id="QQTP01000005">
    <property type="protein sequence ID" value="RDJ25407.1"/>
    <property type="molecule type" value="Genomic_DNA"/>
</dbReference>
<evidence type="ECO:0000256" key="5">
    <source>
        <dbReference type="SAM" id="MobiDB-lite"/>
    </source>
</evidence>
<keyword evidence="4 7" id="KW-0067">ATP-binding</keyword>
<dbReference type="PANTHER" id="PTHR46743">
    <property type="entry name" value="TEICHOIC ACIDS EXPORT ATP-BINDING PROTEIN TAGH"/>
    <property type="match status" value="1"/>
</dbReference>
<accession>A0A370L6M2</accession>
<feature type="compositionally biased region" description="Polar residues" evidence="5">
    <location>
        <begin position="265"/>
        <end position="277"/>
    </location>
</feature>
<evidence type="ECO:0000313" key="8">
    <source>
        <dbReference type="Proteomes" id="UP000255207"/>
    </source>
</evidence>
<dbReference type="OrthoDB" id="9778870at2"/>
<dbReference type="InterPro" id="IPR003439">
    <property type="entry name" value="ABC_transporter-like_ATP-bd"/>
</dbReference>
<dbReference type="PROSITE" id="PS50893">
    <property type="entry name" value="ABC_TRANSPORTER_2"/>
    <property type="match status" value="1"/>
</dbReference>
<keyword evidence="3" id="KW-0547">Nucleotide-binding</keyword>
<dbReference type="GO" id="GO:0005524">
    <property type="term" value="F:ATP binding"/>
    <property type="evidence" value="ECO:0007669"/>
    <property type="project" value="UniProtKB-KW"/>
</dbReference>
<dbReference type="AlphaFoldDB" id="A0A370L6M2"/>
<dbReference type="GO" id="GO:0016887">
    <property type="term" value="F:ATP hydrolysis activity"/>
    <property type="evidence" value="ECO:0007669"/>
    <property type="project" value="InterPro"/>
</dbReference>
<proteinExistence type="inferred from homology"/>
<evidence type="ECO:0000256" key="1">
    <source>
        <dbReference type="ARBA" id="ARBA00005417"/>
    </source>
</evidence>
<gene>
    <name evidence="7" type="ORF">DWE98_11810</name>
</gene>
<dbReference type="GO" id="GO:0016020">
    <property type="term" value="C:membrane"/>
    <property type="evidence" value="ECO:0007669"/>
    <property type="project" value="InterPro"/>
</dbReference>
<dbReference type="PANTHER" id="PTHR46743:SF2">
    <property type="entry name" value="TEICHOIC ACIDS EXPORT ATP-BINDING PROTEIN TAGH"/>
    <property type="match status" value="1"/>
</dbReference>
<dbReference type="Gene3D" id="3.40.50.300">
    <property type="entry name" value="P-loop containing nucleotide triphosphate hydrolases"/>
    <property type="match status" value="1"/>
</dbReference>
<evidence type="ECO:0000259" key="6">
    <source>
        <dbReference type="PROSITE" id="PS50893"/>
    </source>
</evidence>
<dbReference type="RefSeq" id="WP_114829453.1">
    <property type="nucleotide sequence ID" value="NZ_QQTO01000021.1"/>
</dbReference>
<sequence>MSSEVAISVGNLSKVYRIYNKPEHRLVQMATLGRIRPFKEFAALHDVSLEVKRGETIGIIGRNGCGKSTLLQIICGTLQPTQGSVKVRGRIAALLELGAGFSGEFTGRENVYMNGAILGFSREEMDARFDQIAQFAGIGEFIERPVKTYSSGMYVRLAFAVATAVEPDILIVDEALAVGDEAFQRKCYARIEAIKERGGTILFVSHGAQTIVQLCDRAILLDAGEKLLEGEPKAVVNQYQRLISASLEDQKRYRQEIKSGLAIGATTSPKGETTASFWQKDESRQEEDKTSSHNYDSFDENLRSESIVEYTINGAQIKNIRILDESGNAVNSISFGRPYRYQYDVEFLESAENAGFGMAIRDTSGLHLFGQSSGEIGKGKKFNKGEKLIVTFPFLNLLSPGLYYCNAGVGKYEDGEVMYAHRIVDGFVFRVHQFGADLLCSSTINLKAGPVSVDQHAEI</sequence>
<reference evidence="8" key="1">
    <citation type="submission" date="2018-07" db="EMBL/GenBank/DDBJ databases">
        <authorList>
            <person name="Safronova V.I."/>
            <person name="Chirak E.R."/>
            <person name="Sazanova A.L."/>
        </authorList>
    </citation>
    <scope>NUCLEOTIDE SEQUENCE [LARGE SCALE GENOMIC DNA]</scope>
    <source>
        <strain evidence="8">RCAM04685</strain>
    </source>
</reference>
<dbReference type="Pfam" id="PF14524">
    <property type="entry name" value="Wzt_C"/>
    <property type="match status" value="1"/>
</dbReference>
<comment type="caution">
    <text evidence="7">The sequence shown here is derived from an EMBL/GenBank/DDBJ whole genome shotgun (WGS) entry which is preliminary data.</text>
</comment>
<feature type="domain" description="ABC transporter" evidence="6">
    <location>
        <begin position="27"/>
        <end position="248"/>
    </location>
</feature>
<dbReference type="Gene3D" id="2.70.50.60">
    <property type="entry name" value="abc- transporter (atp binding component) like domain"/>
    <property type="match status" value="1"/>
</dbReference>
<dbReference type="SMART" id="SM00382">
    <property type="entry name" value="AAA"/>
    <property type="match status" value="1"/>
</dbReference>
<dbReference type="InterPro" id="IPR027417">
    <property type="entry name" value="P-loop_NTPase"/>
</dbReference>
<name>A0A370L6M2_9HYPH</name>
<comment type="similarity">
    <text evidence="1">Belongs to the ABC transporter superfamily.</text>
</comment>
<dbReference type="Proteomes" id="UP000255207">
    <property type="component" value="Unassembled WGS sequence"/>
</dbReference>
<dbReference type="InterPro" id="IPR029439">
    <property type="entry name" value="Wzt_C"/>
</dbReference>
<dbReference type="InterPro" id="IPR015860">
    <property type="entry name" value="ABC_transpr_TagH-like"/>
</dbReference>
<keyword evidence="8" id="KW-1185">Reference proteome</keyword>
<dbReference type="InterPro" id="IPR050683">
    <property type="entry name" value="Bact_Polysacc_Export_ATP-bd"/>
</dbReference>
<dbReference type="GO" id="GO:0140359">
    <property type="term" value="F:ABC-type transporter activity"/>
    <property type="evidence" value="ECO:0007669"/>
    <property type="project" value="InterPro"/>
</dbReference>
<feature type="compositionally biased region" description="Basic and acidic residues" evidence="5">
    <location>
        <begin position="279"/>
        <end position="291"/>
    </location>
</feature>
<dbReference type="CDD" id="cd10147">
    <property type="entry name" value="Wzt_C-like"/>
    <property type="match status" value="1"/>
</dbReference>
<dbReference type="InterPro" id="IPR003593">
    <property type="entry name" value="AAA+_ATPase"/>
</dbReference>
<feature type="region of interest" description="Disordered" evidence="5">
    <location>
        <begin position="264"/>
        <end position="297"/>
    </location>
</feature>
<evidence type="ECO:0000256" key="2">
    <source>
        <dbReference type="ARBA" id="ARBA00022448"/>
    </source>
</evidence>
<keyword evidence="2" id="KW-0813">Transport</keyword>
<evidence type="ECO:0000256" key="4">
    <source>
        <dbReference type="ARBA" id="ARBA00022840"/>
    </source>
</evidence>
<protein>
    <submittedName>
        <fullName evidence="7">ABC transporter ATP-binding protein</fullName>
    </submittedName>
</protein>
<dbReference type="SUPFAM" id="SSF52540">
    <property type="entry name" value="P-loop containing nucleoside triphosphate hydrolases"/>
    <property type="match status" value="1"/>
</dbReference>
<evidence type="ECO:0000256" key="3">
    <source>
        <dbReference type="ARBA" id="ARBA00022741"/>
    </source>
</evidence>
<organism evidence="7 8">
    <name type="scientific">Bosea caraganae</name>
    <dbReference type="NCBI Taxonomy" id="2763117"/>
    <lineage>
        <taxon>Bacteria</taxon>
        <taxon>Pseudomonadati</taxon>
        <taxon>Pseudomonadota</taxon>
        <taxon>Alphaproteobacteria</taxon>
        <taxon>Hyphomicrobiales</taxon>
        <taxon>Boseaceae</taxon>
        <taxon>Bosea</taxon>
    </lineage>
</organism>
<dbReference type="CDD" id="cd03220">
    <property type="entry name" value="ABC_KpsT_Wzt"/>
    <property type="match status" value="1"/>
</dbReference>
<dbReference type="Pfam" id="PF00005">
    <property type="entry name" value="ABC_tran"/>
    <property type="match status" value="1"/>
</dbReference>
<evidence type="ECO:0000313" key="7">
    <source>
        <dbReference type="EMBL" id="RDJ25407.1"/>
    </source>
</evidence>